<dbReference type="RefSeq" id="WP_075133963.1">
    <property type="nucleotide sequence ID" value="NZ_MSIF01000007.1"/>
</dbReference>
<dbReference type="Pfam" id="PF04149">
    <property type="entry name" value="DUF397"/>
    <property type="match status" value="1"/>
</dbReference>
<feature type="domain" description="DUF397" evidence="1">
    <location>
        <begin position="2"/>
        <end position="41"/>
    </location>
</feature>
<evidence type="ECO:0000259" key="1">
    <source>
        <dbReference type="Pfam" id="PF04149"/>
    </source>
</evidence>
<evidence type="ECO:0000313" key="3">
    <source>
        <dbReference type="Proteomes" id="UP000185696"/>
    </source>
</evidence>
<gene>
    <name evidence="2" type="ORF">BLA60_17565</name>
</gene>
<accession>A0A7Z0WLK3</accession>
<organism evidence="2 3">
    <name type="scientific">Actinophytocola xinjiangensis</name>
    <dbReference type="NCBI Taxonomy" id="485602"/>
    <lineage>
        <taxon>Bacteria</taxon>
        <taxon>Bacillati</taxon>
        <taxon>Actinomycetota</taxon>
        <taxon>Actinomycetes</taxon>
        <taxon>Pseudonocardiales</taxon>
        <taxon>Pseudonocardiaceae</taxon>
    </lineage>
</organism>
<dbReference type="EMBL" id="MSIF01000007">
    <property type="protein sequence ID" value="OLF10242.1"/>
    <property type="molecule type" value="Genomic_DNA"/>
</dbReference>
<name>A0A7Z0WLK3_9PSEU</name>
<dbReference type="OrthoDB" id="3430276at2"/>
<dbReference type="AlphaFoldDB" id="A0A7Z0WLK3"/>
<dbReference type="InterPro" id="IPR007278">
    <property type="entry name" value="DUF397"/>
</dbReference>
<reference evidence="2 3" key="1">
    <citation type="submission" date="2016-12" db="EMBL/GenBank/DDBJ databases">
        <title>The draft genome sequence of Actinophytocola xinjiangensis.</title>
        <authorList>
            <person name="Wang W."/>
            <person name="Yuan L."/>
        </authorList>
    </citation>
    <scope>NUCLEOTIDE SEQUENCE [LARGE SCALE GENOMIC DNA]</scope>
    <source>
        <strain evidence="2 3">CGMCC 4.4663</strain>
    </source>
</reference>
<proteinExistence type="predicted"/>
<comment type="caution">
    <text evidence="2">The sequence shown here is derived from an EMBL/GenBank/DDBJ whole genome shotgun (WGS) entry which is preliminary data.</text>
</comment>
<sequence length="54" mass="5852">MWRKARKSADTSACVEVRQDLNALRDSKNPGGPVLAAPGLRELVRAVRVGQVHA</sequence>
<dbReference type="Proteomes" id="UP000185696">
    <property type="component" value="Unassembled WGS sequence"/>
</dbReference>
<keyword evidence="3" id="KW-1185">Reference proteome</keyword>
<protein>
    <recommendedName>
        <fullName evidence="1">DUF397 domain-containing protein</fullName>
    </recommendedName>
</protein>
<evidence type="ECO:0000313" key="2">
    <source>
        <dbReference type="EMBL" id="OLF10242.1"/>
    </source>
</evidence>